<evidence type="ECO:0000256" key="3">
    <source>
        <dbReference type="ARBA" id="ARBA00013229"/>
    </source>
</evidence>
<dbReference type="EC" id="3.1.1.11" evidence="3"/>
<dbReference type="PANTHER" id="PTHR31321">
    <property type="entry name" value="ACYL-COA THIOESTER HYDROLASE YBHC-RELATED"/>
    <property type="match status" value="1"/>
</dbReference>
<comment type="similarity">
    <text evidence="2">Belongs to the pectinesterase family.</text>
</comment>
<dbReference type="STRING" id="4536.A0A0E0IRX4"/>
<dbReference type="AlphaFoldDB" id="A0A0E0IRX4"/>
<protein>
    <recommendedName>
        <fullName evidence="3">pectinesterase</fullName>
        <ecNumber evidence="3">3.1.1.11</ecNumber>
    </recommendedName>
</protein>
<evidence type="ECO:0000256" key="1">
    <source>
        <dbReference type="ARBA" id="ARBA00005184"/>
    </source>
</evidence>
<dbReference type="Proteomes" id="UP000006591">
    <property type="component" value="Chromosome 10"/>
</dbReference>
<dbReference type="Gene3D" id="2.160.20.10">
    <property type="entry name" value="Single-stranded right-handed beta-helix, Pectin lyase-like"/>
    <property type="match status" value="1"/>
</dbReference>
<dbReference type="InterPro" id="IPR012334">
    <property type="entry name" value="Pectin_lyas_fold"/>
</dbReference>
<keyword evidence="5" id="KW-0063">Aspartyl esterase</keyword>
<keyword evidence="9" id="KW-1185">Reference proteome</keyword>
<proteinExistence type="inferred from homology"/>
<reference evidence="8" key="1">
    <citation type="submission" date="2015-04" db="UniProtKB">
        <authorList>
            <consortium name="EnsemblPlants"/>
        </authorList>
    </citation>
    <scope>IDENTIFICATION</scope>
    <source>
        <strain evidence="8">SL10</strain>
    </source>
</reference>
<dbReference type="GO" id="GO:0030599">
    <property type="term" value="F:pectinesterase activity"/>
    <property type="evidence" value="ECO:0007669"/>
    <property type="project" value="UniProtKB-EC"/>
</dbReference>
<dbReference type="Pfam" id="PF01095">
    <property type="entry name" value="Pectinesterase"/>
    <property type="match status" value="1"/>
</dbReference>
<dbReference type="UniPathway" id="UPA00545">
    <property type="reaction ID" value="UER00823"/>
</dbReference>
<dbReference type="FunFam" id="2.160.20.10:FF:000030">
    <property type="entry name" value="Pectinesterase"/>
    <property type="match status" value="1"/>
</dbReference>
<evidence type="ECO:0000313" key="9">
    <source>
        <dbReference type="Proteomes" id="UP000006591"/>
    </source>
</evidence>
<name>A0A0E0IRX4_ORYNI</name>
<dbReference type="Gramene" id="ONIVA10G08920.1">
    <property type="protein sequence ID" value="ONIVA10G08920.1"/>
    <property type="gene ID" value="ONIVA10G08920"/>
</dbReference>
<accession>A0A0E0IRX4</accession>
<keyword evidence="4" id="KW-0378">Hydrolase</keyword>
<feature type="region of interest" description="Disordered" evidence="6">
    <location>
        <begin position="1"/>
        <end position="29"/>
    </location>
</feature>
<dbReference type="GO" id="GO:0042545">
    <property type="term" value="P:cell wall modification"/>
    <property type="evidence" value="ECO:0007669"/>
    <property type="project" value="InterPro"/>
</dbReference>
<evidence type="ECO:0000313" key="8">
    <source>
        <dbReference type="EnsemblPlants" id="ONIVA10G08920.1"/>
    </source>
</evidence>
<organism evidence="8">
    <name type="scientific">Oryza nivara</name>
    <name type="common">Indian wild rice</name>
    <name type="synonym">Oryza sativa f. spontanea</name>
    <dbReference type="NCBI Taxonomy" id="4536"/>
    <lineage>
        <taxon>Eukaryota</taxon>
        <taxon>Viridiplantae</taxon>
        <taxon>Streptophyta</taxon>
        <taxon>Embryophyta</taxon>
        <taxon>Tracheophyta</taxon>
        <taxon>Spermatophyta</taxon>
        <taxon>Magnoliopsida</taxon>
        <taxon>Liliopsida</taxon>
        <taxon>Poales</taxon>
        <taxon>Poaceae</taxon>
        <taxon>BOP clade</taxon>
        <taxon>Oryzoideae</taxon>
        <taxon>Oryzeae</taxon>
        <taxon>Oryzinae</taxon>
        <taxon>Oryza</taxon>
    </lineage>
</organism>
<comment type="pathway">
    <text evidence="1">Glycan metabolism; pectin degradation; 2-dehydro-3-deoxy-D-gluconate from pectin: step 1/5.</text>
</comment>
<evidence type="ECO:0000256" key="4">
    <source>
        <dbReference type="ARBA" id="ARBA00022801"/>
    </source>
</evidence>
<evidence type="ECO:0000256" key="6">
    <source>
        <dbReference type="SAM" id="MobiDB-lite"/>
    </source>
</evidence>
<dbReference type="SUPFAM" id="SSF51126">
    <property type="entry name" value="Pectin lyase-like"/>
    <property type="match status" value="1"/>
</dbReference>
<dbReference type="eggNOG" id="ENOG502QVK0">
    <property type="taxonomic scope" value="Eukaryota"/>
</dbReference>
<reference evidence="8" key="2">
    <citation type="submission" date="2018-04" db="EMBL/GenBank/DDBJ databases">
        <title>OnivRS2 (Oryza nivara Reference Sequence Version 2).</title>
        <authorList>
            <person name="Zhang J."/>
            <person name="Kudrna D."/>
            <person name="Lee S."/>
            <person name="Talag J."/>
            <person name="Rajasekar S."/>
            <person name="Welchert J."/>
            <person name="Hsing Y.-I."/>
            <person name="Wing R.A."/>
        </authorList>
    </citation>
    <scope>NUCLEOTIDE SEQUENCE [LARGE SCALE GENOMIC DNA]</scope>
</reference>
<feature type="compositionally biased region" description="Basic and acidic residues" evidence="6">
    <location>
        <begin position="20"/>
        <end position="29"/>
    </location>
</feature>
<dbReference type="EnsemblPlants" id="ONIVA10G08920.1">
    <property type="protein sequence ID" value="ONIVA10G08920.1"/>
    <property type="gene ID" value="ONIVA10G08920"/>
</dbReference>
<evidence type="ECO:0000256" key="2">
    <source>
        <dbReference type="ARBA" id="ARBA00008891"/>
    </source>
</evidence>
<evidence type="ECO:0000259" key="7">
    <source>
        <dbReference type="Pfam" id="PF01095"/>
    </source>
</evidence>
<sequence length="425" mass="47105">MAQQQPRRVLRVAPPGRGGARAEAERGEEGEAVFATVQAAVDAVPVGNRVRTVIRLAPGTYREPVYVAKAKNLVTLSGEAGSPEATVITWDNTATRIKHSQSSRVIGTGTFGCGTVIVEGEDFIAENITFENSAPQGSGQAVALRVTADRCAFYNCRFLGWQDTLYLHYGKQYLRDCYIEGNCDFIFGNSIALLEHCHIHCKSAGYITAHSRKSSSETTGYVFLRCIITGNGEAGYMFLGRPWGPFGRVVFAHTFMDRCIKPAGWHNWDRSENERTACFFEYRCSGPGFRPSNRVAWCRQLLDVEVENFLSHSFIDPDLDRPWLIQMMAIKTMKDWFDPTMRIHVLLEVYPGKKGDGMADGVGVLIPAISAIYSVWVKGYGRQRLGNDQNGKPLGSKHSDCDQPAAGRLIPYRANNEAARLTVTC</sequence>
<dbReference type="InterPro" id="IPR000070">
    <property type="entry name" value="Pectinesterase_cat"/>
</dbReference>
<evidence type="ECO:0000256" key="5">
    <source>
        <dbReference type="ARBA" id="ARBA00023085"/>
    </source>
</evidence>
<dbReference type="InterPro" id="IPR011050">
    <property type="entry name" value="Pectin_lyase_fold/virulence"/>
</dbReference>
<dbReference type="PANTHER" id="PTHR31321:SF12">
    <property type="entry name" value="PECTINESTERASE 31"/>
    <property type="match status" value="1"/>
</dbReference>
<dbReference type="OMA" id="WDRSENE"/>
<dbReference type="GO" id="GO:0045490">
    <property type="term" value="P:pectin catabolic process"/>
    <property type="evidence" value="ECO:0007669"/>
    <property type="project" value="UniProtKB-UniPathway"/>
</dbReference>
<feature type="domain" description="Pectinesterase catalytic" evidence="7">
    <location>
        <begin position="28"/>
        <end position="316"/>
    </location>
</feature>